<evidence type="ECO:0000259" key="6">
    <source>
        <dbReference type="Pfam" id="PF00496"/>
    </source>
</evidence>
<dbReference type="PANTHER" id="PTHR30290">
    <property type="entry name" value="PERIPLASMIC BINDING COMPONENT OF ABC TRANSPORTER"/>
    <property type="match status" value="1"/>
</dbReference>
<dbReference type="SUPFAM" id="SSF53850">
    <property type="entry name" value="Periplasmic binding protein-like II"/>
    <property type="match status" value="1"/>
</dbReference>
<dbReference type="Proteomes" id="UP000766698">
    <property type="component" value="Unassembled WGS sequence"/>
</dbReference>
<gene>
    <name evidence="7" type="ORF">GL263_07005</name>
</gene>
<evidence type="ECO:0000313" key="8">
    <source>
        <dbReference type="Proteomes" id="UP000766698"/>
    </source>
</evidence>
<feature type="domain" description="Solute-binding protein family 5" evidence="6">
    <location>
        <begin position="77"/>
        <end position="446"/>
    </location>
</feature>
<name>A0ABR6EDS1_9ACTN</name>
<dbReference type="InterPro" id="IPR030678">
    <property type="entry name" value="Peptide/Ni-bd"/>
</dbReference>
<dbReference type="RefSeq" id="WP_182854711.1">
    <property type="nucleotide sequence ID" value="NZ_WMLF01000066.1"/>
</dbReference>
<keyword evidence="3" id="KW-0813">Transport</keyword>
<comment type="caution">
    <text evidence="7">The sequence shown here is derived from an EMBL/GenBank/DDBJ whole genome shotgun (WGS) entry which is preliminary data.</text>
</comment>
<reference evidence="8" key="1">
    <citation type="journal article" date="2020" name="Syst. Appl. Microbiol.">
        <title>Streptomyces alkaliterrae sp. nov., isolated from an alkaline soil, and emended descriptions of Streptomyces alkaliphilus, Streptomyces calidiresistens and Streptomyces durbertensis.</title>
        <authorList>
            <person name="Swiecimska M."/>
            <person name="Golinska P."/>
            <person name="Nouioui I."/>
            <person name="Wypij M."/>
            <person name="Rai M."/>
            <person name="Sangal V."/>
            <person name="Goodfellow M."/>
        </authorList>
    </citation>
    <scope>NUCLEOTIDE SEQUENCE [LARGE SCALE GENOMIC DNA]</scope>
    <source>
        <strain evidence="8">DSM 104538</strain>
    </source>
</reference>
<proteinExistence type="inferred from homology"/>
<organism evidence="7 8">
    <name type="scientific">Streptomyces durbertensis</name>
    <dbReference type="NCBI Taxonomy" id="2448886"/>
    <lineage>
        <taxon>Bacteria</taxon>
        <taxon>Bacillati</taxon>
        <taxon>Actinomycetota</taxon>
        <taxon>Actinomycetes</taxon>
        <taxon>Kitasatosporales</taxon>
        <taxon>Streptomycetaceae</taxon>
        <taxon>Streptomyces</taxon>
    </lineage>
</organism>
<feature type="signal peptide" evidence="5">
    <location>
        <begin position="1"/>
        <end position="21"/>
    </location>
</feature>
<protein>
    <submittedName>
        <fullName evidence="7">Peptide-binding protein</fullName>
    </submittedName>
</protein>
<keyword evidence="8" id="KW-1185">Reference proteome</keyword>
<evidence type="ECO:0000256" key="3">
    <source>
        <dbReference type="ARBA" id="ARBA00022448"/>
    </source>
</evidence>
<keyword evidence="4 5" id="KW-0732">Signal</keyword>
<evidence type="ECO:0000256" key="1">
    <source>
        <dbReference type="ARBA" id="ARBA00004196"/>
    </source>
</evidence>
<accession>A0ABR6EDS1</accession>
<dbReference type="InterPro" id="IPR039424">
    <property type="entry name" value="SBP_5"/>
</dbReference>
<feature type="chain" id="PRO_5046735667" evidence="5">
    <location>
        <begin position="22"/>
        <end position="530"/>
    </location>
</feature>
<dbReference type="Gene3D" id="3.10.105.10">
    <property type="entry name" value="Dipeptide-binding Protein, Domain 3"/>
    <property type="match status" value="1"/>
</dbReference>
<sequence length="530" mass="57720">MVSRKRPLRAVAVLSAAAVLAGCGSFSGGGDDDNQPIRVGTTSAPSVLDPAGAWDGSWELYRNVYQSLLHFPGSGGTPEPDAAKSCSFTDNKSQVYRCTLREGLEFTNGNKLDAAAVKHSVERILKINSPAGPAPLLESLDRIETTGDDTVVFHLSKPTATFPLVLATPAGSLVDPASYPADKLREGDSGGAIVGSGQYKVKNYEAGKIAELERNGKYRGAAKTKNDAVTIRYFDDSGSLVKALEDEELDLAYRGLTPDQITDLAGRSGSKSSIKVNEIVGTEIRYLVFNPEDDAVKNPAVREAVAQLIDRKALVRNVYKRTAEPLYSMVPGGITGHTNAFYDRYGEPNQRKAKSVLQAAGINEPVEFTLWYTTDRYGATTKSEFEEIQRQLNGSGLFKVEIEGRPWNEFQKAYQEGTYPAFGRGWFADFPDADNYIGPFVGENNALGIPYVDSKLTGSILPESRKESDRATAGNTLKEAQRLLARDARLIPLWQGNVHIAAYEHVAGVEWAIDASTIMRVGELHRKSSW</sequence>
<evidence type="ECO:0000256" key="5">
    <source>
        <dbReference type="SAM" id="SignalP"/>
    </source>
</evidence>
<evidence type="ECO:0000256" key="2">
    <source>
        <dbReference type="ARBA" id="ARBA00005695"/>
    </source>
</evidence>
<dbReference type="EMBL" id="WMLF01000066">
    <property type="protein sequence ID" value="MBB1243313.1"/>
    <property type="molecule type" value="Genomic_DNA"/>
</dbReference>
<comment type="subcellular location">
    <subcellularLocation>
        <location evidence="1">Cell envelope</location>
    </subcellularLocation>
</comment>
<comment type="similarity">
    <text evidence="2">Belongs to the bacterial solute-binding protein 5 family.</text>
</comment>
<dbReference type="PROSITE" id="PS51257">
    <property type="entry name" value="PROKAR_LIPOPROTEIN"/>
    <property type="match status" value="1"/>
</dbReference>
<dbReference type="Gene3D" id="3.40.190.10">
    <property type="entry name" value="Periplasmic binding protein-like II"/>
    <property type="match status" value="1"/>
</dbReference>
<evidence type="ECO:0000313" key="7">
    <source>
        <dbReference type="EMBL" id="MBB1243313.1"/>
    </source>
</evidence>
<evidence type="ECO:0000256" key="4">
    <source>
        <dbReference type="ARBA" id="ARBA00022729"/>
    </source>
</evidence>
<dbReference type="Pfam" id="PF00496">
    <property type="entry name" value="SBP_bac_5"/>
    <property type="match status" value="1"/>
</dbReference>
<dbReference type="InterPro" id="IPR000914">
    <property type="entry name" value="SBP_5_dom"/>
</dbReference>
<dbReference type="PANTHER" id="PTHR30290:SF10">
    <property type="entry name" value="PERIPLASMIC OLIGOPEPTIDE-BINDING PROTEIN-RELATED"/>
    <property type="match status" value="1"/>
</dbReference>
<dbReference type="PIRSF" id="PIRSF002741">
    <property type="entry name" value="MppA"/>
    <property type="match status" value="1"/>
</dbReference>